<dbReference type="GeneID" id="5543241"/>
<dbReference type="FunCoup" id="A7TRC1">
    <property type="interactions" value="278"/>
</dbReference>
<organism evidence="7">
    <name type="scientific">Vanderwaltozyma polyspora (strain ATCC 22028 / DSM 70294 / BCRC 21397 / CBS 2163 / NBRC 10782 / NRRL Y-8283 / UCD 57-17)</name>
    <name type="common">Kluyveromyces polysporus</name>
    <dbReference type="NCBI Taxonomy" id="436907"/>
    <lineage>
        <taxon>Eukaryota</taxon>
        <taxon>Fungi</taxon>
        <taxon>Dikarya</taxon>
        <taxon>Ascomycota</taxon>
        <taxon>Saccharomycotina</taxon>
        <taxon>Saccharomycetes</taxon>
        <taxon>Saccharomycetales</taxon>
        <taxon>Saccharomycetaceae</taxon>
        <taxon>Vanderwaltozyma</taxon>
    </lineage>
</organism>
<dbReference type="Pfam" id="PF15612">
    <property type="entry name" value="WHIM1"/>
    <property type="match status" value="1"/>
</dbReference>
<comment type="subcellular location">
    <subcellularLocation>
        <location evidence="1">Nucleus</location>
    </subcellularLocation>
</comment>
<feature type="region of interest" description="Disordered" evidence="4">
    <location>
        <begin position="1"/>
        <end position="38"/>
    </location>
</feature>
<evidence type="ECO:0000256" key="1">
    <source>
        <dbReference type="ARBA" id="ARBA00004123"/>
    </source>
</evidence>
<feature type="coiled-coil region" evidence="3">
    <location>
        <begin position="501"/>
        <end position="531"/>
    </location>
</feature>
<feature type="region of interest" description="Disordered" evidence="4">
    <location>
        <begin position="681"/>
        <end position="718"/>
    </location>
</feature>
<proteinExistence type="predicted"/>
<dbReference type="GO" id="GO:0016887">
    <property type="term" value="F:ATP hydrolysis activity"/>
    <property type="evidence" value="ECO:0007669"/>
    <property type="project" value="EnsemblFungi"/>
</dbReference>
<evidence type="ECO:0000313" key="6">
    <source>
        <dbReference type="EMBL" id="EDO15189.1"/>
    </source>
</evidence>
<reference evidence="6 7" key="1">
    <citation type="journal article" date="2007" name="Proc. Natl. Acad. Sci. U.S.A.">
        <title>Independent sorting-out of thousands of duplicated gene pairs in two yeast species descended from a whole-genome duplication.</title>
        <authorList>
            <person name="Scannell D.R."/>
            <person name="Frank A.C."/>
            <person name="Conant G.C."/>
            <person name="Byrne K.P."/>
            <person name="Woolfit M."/>
            <person name="Wolfe K.H."/>
        </authorList>
    </citation>
    <scope>NUCLEOTIDE SEQUENCE [LARGE SCALE GENOMIC DNA]</scope>
    <source>
        <strain evidence="7">ATCC 22028 / DSM 70294 / BCRC 21397 / CBS 2163 / NBRC 10782 / NRRL Y-8283 / UCD 57-17</strain>
    </source>
</reference>
<dbReference type="InterPro" id="IPR028942">
    <property type="entry name" value="WHIM1_dom"/>
</dbReference>
<feature type="compositionally biased region" description="Low complexity" evidence="4">
    <location>
        <begin position="159"/>
        <end position="168"/>
    </location>
</feature>
<dbReference type="GO" id="GO:0003677">
    <property type="term" value="F:DNA binding"/>
    <property type="evidence" value="ECO:0007669"/>
    <property type="project" value="EnsemblFungi"/>
</dbReference>
<dbReference type="Proteomes" id="UP000000267">
    <property type="component" value="Unassembled WGS sequence"/>
</dbReference>
<dbReference type="InParanoid" id="A7TRC1"/>
<feature type="compositionally biased region" description="Basic and acidic residues" evidence="4">
    <location>
        <begin position="681"/>
        <end position="692"/>
    </location>
</feature>
<dbReference type="PhylomeDB" id="A7TRC1"/>
<dbReference type="STRING" id="436907.A7TRC1"/>
<accession>A7TRC1</accession>
<dbReference type="RefSeq" id="XP_001643047.1">
    <property type="nucleotide sequence ID" value="XM_001642997.1"/>
</dbReference>
<dbReference type="AlphaFoldDB" id="A7TRC1"/>
<protein>
    <recommendedName>
        <fullName evidence="5">WHIM1 domain-containing protein</fullName>
    </recommendedName>
</protein>
<evidence type="ECO:0000259" key="5">
    <source>
        <dbReference type="Pfam" id="PF15612"/>
    </source>
</evidence>
<gene>
    <name evidence="6" type="ORF">Kpol_1069p12</name>
</gene>
<feature type="coiled-coil region" evidence="3">
    <location>
        <begin position="67"/>
        <end position="150"/>
    </location>
</feature>
<feature type="domain" description="WHIM1" evidence="5">
    <location>
        <begin position="394"/>
        <end position="438"/>
    </location>
</feature>
<dbReference type="eggNOG" id="ENOG502QVSC">
    <property type="taxonomic scope" value="Eukaryota"/>
</dbReference>
<feature type="region of interest" description="Disordered" evidence="4">
    <location>
        <begin position="159"/>
        <end position="184"/>
    </location>
</feature>
<dbReference type="KEGG" id="vpo:Kpol_1069p12"/>
<dbReference type="EMBL" id="DS480475">
    <property type="protein sequence ID" value="EDO15189.1"/>
    <property type="molecule type" value="Genomic_DNA"/>
</dbReference>
<evidence type="ECO:0000256" key="3">
    <source>
        <dbReference type="SAM" id="Coils"/>
    </source>
</evidence>
<feature type="compositionally biased region" description="Acidic residues" evidence="4">
    <location>
        <begin position="794"/>
        <end position="809"/>
    </location>
</feature>
<evidence type="ECO:0000313" key="7">
    <source>
        <dbReference type="Proteomes" id="UP000000267"/>
    </source>
</evidence>
<dbReference type="OMA" id="YWYEMCH"/>
<dbReference type="HOGENOM" id="CLU_014696_0_0_1"/>
<sequence>MELELKSGGAKPGLTEGSTVNNQEIDSAHHPAKLNESIEDVSKESISAVSDLSSFGLRRSKRVPVTKSKLEKEAEEAEEAAARAKSERRKLAFAKAKAEAKAKAKALEKEKKMVALKKEKEKERLRKKKLREKEKEKEKLINQKKANVLKANALKAKSSSATTTLTKAQEQAEQEPPLTNDNWSPNMPLLSTAYKTQQSIISRLKNPNMRTLPYAGDIMKFMSFINKFYIFFDMDLLNLSFIDFEIGLDLYPVIPQEVGLDTMNKGSLYQDYIPVKEVISCQDKMNLLFLTLLRLLVNKESAKSREHKPLASIDELTSSKKLYSKYLLNVRENAKEWGYPSEWRSLPLDKIDLSKPKSQMFKENDKSDYVDPKIPEILTENIFEWHKNLPLTNESDPLQNSDLDKIGILALAPDDRVILLRSLINWCSSYSIKVHNEIHYLSHFKKDPTFGIQTQHVPRYFVEGPNVTYAKYIKLCEMVQKRLEVRSKKKYIKKLLAEGKKEDFSAKMKLLKELKDQLNSLNKQEKEKSMIENYNDWTKLFEGELPDNPLSNPFEDELYKLRSHEFFIGRIPHIGDFYMPRLHTYSDSPVTVSTYTDLRALEDILNKYSSGEADVQYLFENYGQLMSPSFKLLYHDTPSMIHDVAKGIKSKGKVYWYEMCSDAESLLYFISYLDYKITPPKEKGSKKKKEEGETSISGTHDDAKLLEEEGNDSLDPNESMEIEVTDPTINKKPLPKEYRFNASRLKLKMMQDFLSRFYYILKSFETLRVQYADMKPGKRTLRRVQRRNITYNDSDLDNESEEEENNDVEEYGRRSKRART</sequence>
<evidence type="ECO:0000256" key="4">
    <source>
        <dbReference type="SAM" id="MobiDB-lite"/>
    </source>
</evidence>
<feature type="compositionally biased region" description="Polar residues" evidence="4">
    <location>
        <begin position="16"/>
        <end position="25"/>
    </location>
</feature>
<dbReference type="GO" id="GO:0036436">
    <property type="term" value="C:Isw1a complex"/>
    <property type="evidence" value="ECO:0007669"/>
    <property type="project" value="EnsemblFungi"/>
</dbReference>
<name>A7TRC1_VANPO</name>
<keyword evidence="3" id="KW-0175">Coiled coil</keyword>
<dbReference type="OrthoDB" id="349045at2759"/>
<evidence type="ECO:0000256" key="2">
    <source>
        <dbReference type="ARBA" id="ARBA00023242"/>
    </source>
</evidence>
<feature type="region of interest" description="Disordered" evidence="4">
    <location>
        <begin position="792"/>
        <end position="820"/>
    </location>
</feature>
<dbReference type="GO" id="GO:0031491">
    <property type="term" value="F:nucleosome binding"/>
    <property type="evidence" value="ECO:0007669"/>
    <property type="project" value="EnsemblFungi"/>
</dbReference>
<dbReference type="GO" id="GO:0007062">
    <property type="term" value="P:sister chromatid cohesion"/>
    <property type="evidence" value="ECO:0007669"/>
    <property type="project" value="EnsemblFungi"/>
</dbReference>
<keyword evidence="7" id="KW-1185">Reference proteome</keyword>
<keyword evidence="2" id="KW-0539">Nucleus</keyword>
<dbReference type="GO" id="GO:0006338">
    <property type="term" value="P:chromatin remodeling"/>
    <property type="evidence" value="ECO:0007669"/>
    <property type="project" value="EnsemblFungi"/>
</dbReference>